<proteinExistence type="predicted"/>
<organism evidence="1 2">
    <name type="scientific">Planomicrobium soli</name>
    <dbReference type="NCBI Taxonomy" id="1176648"/>
    <lineage>
        <taxon>Bacteria</taxon>
        <taxon>Bacillati</taxon>
        <taxon>Bacillota</taxon>
        <taxon>Bacilli</taxon>
        <taxon>Bacillales</taxon>
        <taxon>Caryophanaceae</taxon>
        <taxon>Planomicrobium</taxon>
    </lineage>
</organism>
<evidence type="ECO:0000313" key="2">
    <source>
        <dbReference type="Proteomes" id="UP000242682"/>
    </source>
</evidence>
<reference evidence="1 2" key="1">
    <citation type="submission" date="2018-03" db="EMBL/GenBank/DDBJ databases">
        <title>Genomic Encyclopedia of Type Strains, Phase III (KMG-III): the genomes of soil and plant-associated and newly described type strains.</title>
        <authorList>
            <person name="Whitman W."/>
        </authorList>
    </citation>
    <scope>NUCLEOTIDE SEQUENCE [LARGE SCALE GENOMIC DNA]</scope>
    <source>
        <strain evidence="1 2">CGMCC 1.12259</strain>
    </source>
</reference>
<dbReference type="Proteomes" id="UP000242682">
    <property type="component" value="Unassembled WGS sequence"/>
</dbReference>
<keyword evidence="2" id="KW-1185">Reference proteome</keyword>
<dbReference type="RefSeq" id="WP_106532437.1">
    <property type="nucleotide sequence ID" value="NZ_PYAT01000003.1"/>
</dbReference>
<dbReference type="EMBL" id="PYAT01000003">
    <property type="protein sequence ID" value="PSL40922.1"/>
    <property type="molecule type" value="Genomic_DNA"/>
</dbReference>
<protein>
    <submittedName>
        <fullName evidence="1">Uncharacterized protein</fullName>
    </submittedName>
</protein>
<dbReference type="OrthoDB" id="885691at2"/>
<dbReference type="InterPro" id="IPR056510">
    <property type="entry name" value="WapI"/>
</dbReference>
<gene>
    <name evidence="1" type="ORF">B0H99_10354</name>
</gene>
<evidence type="ECO:0000313" key="1">
    <source>
        <dbReference type="EMBL" id="PSL40922.1"/>
    </source>
</evidence>
<accession>A0A2P8H3X5</accession>
<dbReference type="AlphaFoldDB" id="A0A2P8H3X5"/>
<comment type="caution">
    <text evidence="1">The sequence shown here is derived from an EMBL/GenBank/DDBJ whole genome shotgun (WGS) entry which is preliminary data.</text>
</comment>
<dbReference type="Pfam" id="PF24716">
    <property type="entry name" value="WapI"/>
    <property type="match status" value="1"/>
</dbReference>
<sequence length="141" mass="16348">MDFMIAGKQGYIRIDLTEVVGFPDETSYLGGFDVKGRVEIKSGNYYVKDAELWFSTGQVYEFFVELQEAYQRLKGCATFLESDNNLNLSLRFNQFGQLNIQGHFQEVSEPENALQFEFESEQSYLISTLQQLQRIVDYYGD</sequence>
<name>A0A2P8H3X5_9BACL</name>